<organism evidence="1 2">
    <name type="scientific">Candidatus Methanocrinis natronophilus</name>
    <dbReference type="NCBI Taxonomy" id="3033396"/>
    <lineage>
        <taxon>Archaea</taxon>
        <taxon>Methanobacteriati</taxon>
        <taxon>Methanobacteriota</taxon>
        <taxon>Stenosarchaea group</taxon>
        <taxon>Methanomicrobia</taxon>
        <taxon>Methanotrichales</taxon>
        <taxon>Methanotrichaceae</taxon>
        <taxon>Methanocrinis</taxon>
    </lineage>
</organism>
<reference evidence="1 2" key="1">
    <citation type="submission" date="2023-03" db="EMBL/GenBank/DDBJ databases">
        <title>WGS of Methanotrichaceae archaeon Mx.</title>
        <authorList>
            <person name="Sorokin D.Y."/>
            <person name="Merkel A.Y."/>
        </authorList>
    </citation>
    <scope>NUCLEOTIDE SEQUENCE [LARGE SCALE GENOMIC DNA]</scope>
    <source>
        <strain evidence="1 2">Mx</strain>
    </source>
</reference>
<sequence>MDQNVQKSLLFFFLFVACMAASGEECAEPMTDAWIIDKPIDVSGALGLSDLGEMLLYENSEHGFSVAYPSSWRAEEPDPNDLGVVVGFLAPDEDIDDPKNYLTVQFEVLPAGLTLEGYTEAILANLRGSYPDFQLLAEADMKISERPGHVIAYGVTVEGTAYQVLLAYTIKGDKAYIITYYALSESYAQFEDDAKRMINSFVLS</sequence>
<dbReference type="Pfam" id="PF08786">
    <property type="entry name" value="DcrB"/>
    <property type="match status" value="1"/>
</dbReference>
<gene>
    <name evidence="1" type="ORF">P0O15_02630</name>
</gene>
<protein>
    <submittedName>
        <fullName evidence="1">PsbP-related protein</fullName>
    </submittedName>
</protein>
<name>A0ABT5X5U7_9EURY</name>
<dbReference type="EMBL" id="JARFPK010000007">
    <property type="protein sequence ID" value="MDF0590073.1"/>
    <property type="molecule type" value="Genomic_DNA"/>
</dbReference>
<keyword evidence="2" id="KW-1185">Reference proteome</keyword>
<dbReference type="InterPro" id="IPR016123">
    <property type="entry name" value="Mog1/PsbP_a/b/a-sand"/>
</dbReference>
<dbReference type="RefSeq" id="WP_316965834.1">
    <property type="nucleotide sequence ID" value="NZ_JARFPK010000007.1"/>
</dbReference>
<accession>A0ABT5X5U7</accession>
<comment type="caution">
    <text evidence="1">The sequence shown here is derived from an EMBL/GenBank/DDBJ whole genome shotgun (WGS) entry which is preliminary data.</text>
</comment>
<dbReference type="SUPFAM" id="SSF55724">
    <property type="entry name" value="Mog1p/PsbP-like"/>
    <property type="match status" value="1"/>
</dbReference>
<dbReference type="Gene3D" id="3.40.1000.10">
    <property type="entry name" value="Mog1/PsbP, alpha/beta/alpha sandwich"/>
    <property type="match status" value="1"/>
</dbReference>
<evidence type="ECO:0000313" key="2">
    <source>
        <dbReference type="Proteomes" id="UP001220010"/>
    </source>
</evidence>
<evidence type="ECO:0000313" key="1">
    <source>
        <dbReference type="EMBL" id="MDF0590073.1"/>
    </source>
</evidence>
<dbReference type="InterPro" id="IPR014894">
    <property type="entry name" value="DcrB/EagT6"/>
</dbReference>
<dbReference type="PROSITE" id="PS51257">
    <property type="entry name" value="PROKAR_LIPOPROTEIN"/>
    <property type="match status" value="1"/>
</dbReference>
<dbReference type="Proteomes" id="UP001220010">
    <property type="component" value="Unassembled WGS sequence"/>
</dbReference>
<proteinExistence type="predicted"/>